<sequence>MSTSTLMHLDGRWLSFDGDRVTTLDTRPKLDRASVAITDFGGAVSQVIALEGSPSHAVALIEKRLRADGLTDSESKILIHQTKTVGNGYQALFTAVPLDRWQQMFSWAEGHDDHCLLVPSVALLWRMLKPGRGIVLHSGRQVVFLACLRNRFVHASALAYSEDTGDLAMTVSALAERAGRELTGADEALETLTVEWYGALTRAPDGHRARPQVRGVGLSASPLSAVTDDEITQRIDADPEPGFRDDDDAMTFDGQFDPVEGSVVPEPEPEPVPVPAQPAASLYASQAAAEAIAPGRWLDEALLEIFSARSGASVQLGPHVMVRDAAGVRYRSGIARLAASAHALTAVNPPASRLMYLAERALPWASAASLLLALALGGLGGRWALAAHDANGRAEALDAQIAEIDAGIAAMKSRQAIPESYPQLRRFVEHAGKLQQALDPGAVLHAVRVAADDDVRILRVRLDKPARDPADKGGNGDGQSLRVDGMVKHDPGSMEGMQVARFVQRLRAAGYEPVAIDPQQGNARSQSPGGSFSYQLKRATDGAVDTPGDAS</sequence>
<keyword evidence="3" id="KW-1185">Reference proteome</keyword>
<comment type="caution">
    <text evidence="2">The sequence shown here is derived from an EMBL/GenBank/DDBJ whole genome shotgun (WGS) entry which is preliminary data.</text>
</comment>
<dbReference type="RefSeq" id="WP_144898021.1">
    <property type="nucleotide sequence ID" value="NZ_VLKN01000001.1"/>
</dbReference>
<gene>
    <name evidence="2" type="ORF">IP90_00494</name>
</gene>
<dbReference type="AlphaFoldDB" id="A0A562LF36"/>
<organism evidence="2 3">
    <name type="scientific">Luteimonas cucumeris</name>
    <dbReference type="NCBI Taxonomy" id="985012"/>
    <lineage>
        <taxon>Bacteria</taxon>
        <taxon>Pseudomonadati</taxon>
        <taxon>Pseudomonadota</taxon>
        <taxon>Gammaproteobacteria</taxon>
        <taxon>Lysobacterales</taxon>
        <taxon>Lysobacteraceae</taxon>
        <taxon>Luteimonas</taxon>
    </lineage>
</organism>
<feature type="region of interest" description="Disordered" evidence="1">
    <location>
        <begin position="513"/>
        <end position="551"/>
    </location>
</feature>
<proteinExistence type="predicted"/>
<feature type="region of interest" description="Disordered" evidence="1">
    <location>
        <begin position="465"/>
        <end position="486"/>
    </location>
</feature>
<dbReference type="Proteomes" id="UP000315167">
    <property type="component" value="Unassembled WGS sequence"/>
</dbReference>
<feature type="compositionally biased region" description="Polar residues" evidence="1">
    <location>
        <begin position="519"/>
        <end position="534"/>
    </location>
</feature>
<name>A0A562LF36_9GAMM</name>
<dbReference type="OrthoDB" id="6034421at2"/>
<evidence type="ECO:0000256" key="1">
    <source>
        <dbReference type="SAM" id="MobiDB-lite"/>
    </source>
</evidence>
<protein>
    <submittedName>
        <fullName evidence="2">Uncharacterized protein</fullName>
    </submittedName>
</protein>
<evidence type="ECO:0000313" key="2">
    <source>
        <dbReference type="EMBL" id="TWI06229.1"/>
    </source>
</evidence>
<dbReference type="EMBL" id="VLKN01000001">
    <property type="protein sequence ID" value="TWI06229.1"/>
    <property type="molecule type" value="Genomic_DNA"/>
</dbReference>
<reference evidence="2 3" key="1">
    <citation type="journal article" date="2015" name="Stand. Genomic Sci.">
        <title>Genomic Encyclopedia of Bacterial and Archaeal Type Strains, Phase III: the genomes of soil and plant-associated and newly described type strains.</title>
        <authorList>
            <person name="Whitman W.B."/>
            <person name="Woyke T."/>
            <person name="Klenk H.P."/>
            <person name="Zhou Y."/>
            <person name="Lilburn T.G."/>
            <person name="Beck B.J."/>
            <person name="De Vos P."/>
            <person name="Vandamme P."/>
            <person name="Eisen J.A."/>
            <person name="Garrity G."/>
            <person name="Hugenholtz P."/>
            <person name="Kyrpides N.C."/>
        </authorList>
    </citation>
    <scope>NUCLEOTIDE SEQUENCE [LARGE SCALE GENOMIC DNA]</scope>
    <source>
        <strain evidence="2 3">CGMCC 1.10821</strain>
    </source>
</reference>
<accession>A0A562LF36</accession>
<evidence type="ECO:0000313" key="3">
    <source>
        <dbReference type="Proteomes" id="UP000315167"/>
    </source>
</evidence>